<keyword evidence="8" id="KW-0627">Porphyrin biosynthesis</keyword>
<dbReference type="PANTHER" id="PTHR11458:SF0">
    <property type="entry name" value="DELTA-AMINOLEVULINIC ACID DEHYDRATASE"/>
    <property type="match status" value="1"/>
</dbReference>
<evidence type="ECO:0000256" key="8">
    <source>
        <dbReference type="ARBA" id="ARBA00023244"/>
    </source>
</evidence>
<feature type="region of interest" description="Disordered" evidence="13">
    <location>
        <begin position="162"/>
        <end position="280"/>
    </location>
</feature>
<feature type="compositionally biased region" description="Basic residues" evidence="13">
    <location>
        <begin position="270"/>
        <end position="280"/>
    </location>
</feature>
<dbReference type="InterPro" id="IPR001731">
    <property type="entry name" value="ALAD"/>
</dbReference>
<comment type="catalytic activity">
    <reaction evidence="11">
        <text>2 5-aminolevulinate = porphobilinogen + 2 H2O + H(+)</text>
        <dbReference type="Rhea" id="RHEA:24064"/>
        <dbReference type="ChEBI" id="CHEBI:15377"/>
        <dbReference type="ChEBI" id="CHEBI:15378"/>
        <dbReference type="ChEBI" id="CHEBI:58126"/>
        <dbReference type="ChEBI" id="CHEBI:356416"/>
        <dbReference type="EC" id="4.2.1.24"/>
    </reaction>
</comment>
<keyword evidence="6" id="KW-0350">Heme biosynthesis</keyword>
<dbReference type="SMART" id="SM01004">
    <property type="entry name" value="ALAD"/>
    <property type="match status" value="1"/>
</dbReference>
<dbReference type="Gene3D" id="3.20.20.70">
    <property type="entry name" value="Aldolase class I"/>
    <property type="match status" value="1"/>
</dbReference>
<evidence type="ECO:0000256" key="7">
    <source>
        <dbReference type="ARBA" id="ARBA00023239"/>
    </source>
</evidence>
<sequence length="280" mass="29165">MVRAIGFVKATAPGLAVTTKVCGCSWTDHGECVLRTADGDFDLPATYGLMAAMAVQHADAGADAVSPTAMLDGSIRAVRTALDEAGHRDVAVNPNVAVHTSLYDPFKALMATDPRAGHRRGLQLEPGRADRDVLVQAARWIGEGADSLTLQPVMTASILRPSAQPSQSLCSGKAPARSSTASPTDDTASWPGDLWDNGRRAGPPGPARQRTNGLTAYAPLRAASHLPSRGSRQVSARRGAGSARGASGPPPGSCRGPRRPGQGFGLVAVKNRRLPGRSRR</sequence>
<evidence type="ECO:0000256" key="10">
    <source>
        <dbReference type="ARBA" id="ARBA00032837"/>
    </source>
</evidence>
<evidence type="ECO:0000256" key="2">
    <source>
        <dbReference type="ARBA" id="ARBA00008055"/>
    </source>
</evidence>
<dbReference type="InterPro" id="IPR013785">
    <property type="entry name" value="Aldolase_TIM"/>
</dbReference>
<comment type="subunit">
    <text evidence="3">Homooctamer.</text>
</comment>
<evidence type="ECO:0000256" key="5">
    <source>
        <dbReference type="ARBA" id="ARBA00020771"/>
    </source>
</evidence>
<keyword evidence="7 14" id="KW-0456">Lyase</keyword>
<organism evidence="14 15">
    <name type="scientific">Streptomyces hundungensis</name>
    <dbReference type="NCBI Taxonomy" id="1077946"/>
    <lineage>
        <taxon>Bacteria</taxon>
        <taxon>Bacillati</taxon>
        <taxon>Actinomycetota</taxon>
        <taxon>Actinomycetes</taxon>
        <taxon>Kitasatosporales</taxon>
        <taxon>Streptomycetaceae</taxon>
        <taxon>Streptomyces</taxon>
    </lineage>
</organism>
<gene>
    <name evidence="14" type="primary">hemB_3</name>
    <name evidence="14" type="ORF">DWB77_07540</name>
</gene>
<reference evidence="14 15" key="1">
    <citation type="submission" date="2018-10" db="EMBL/GenBank/DDBJ databases">
        <title>Relationship between Morphology and Antimicrobial Activity in Streptomyces.</title>
        <authorList>
            <person name="Kang H.J."/>
            <person name="Kim S.B."/>
        </authorList>
    </citation>
    <scope>NUCLEOTIDE SEQUENCE [LARGE SCALE GENOMIC DNA]</scope>
    <source>
        <strain evidence="14 15">BH38</strain>
    </source>
</reference>
<dbReference type="UniPathway" id="UPA00251">
    <property type="reaction ID" value="UER00318"/>
</dbReference>
<dbReference type="GO" id="GO:0006782">
    <property type="term" value="P:protoporphyrinogen IX biosynthetic process"/>
    <property type="evidence" value="ECO:0007669"/>
    <property type="project" value="UniProtKB-UniPathway"/>
</dbReference>
<comment type="pathway">
    <text evidence="1">Porphyrin-containing compound metabolism; protoporphyrin-IX biosynthesis; coproporphyrinogen-III from 5-aminolevulinate: step 1/4.</text>
</comment>
<keyword evidence="15" id="KW-1185">Reference proteome</keyword>
<dbReference type="GO" id="GO:0004655">
    <property type="term" value="F:porphobilinogen synthase activity"/>
    <property type="evidence" value="ECO:0007669"/>
    <property type="project" value="UniProtKB-EC"/>
</dbReference>
<name>A0A387HR18_9ACTN</name>
<dbReference type="KEGG" id="shun:DWB77_07540"/>
<evidence type="ECO:0000256" key="3">
    <source>
        <dbReference type="ARBA" id="ARBA00011823"/>
    </source>
</evidence>
<dbReference type="GO" id="GO:0008270">
    <property type="term" value="F:zinc ion binding"/>
    <property type="evidence" value="ECO:0007669"/>
    <property type="project" value="TreeGrafter"/>
</dbReference>
<evidence type="ECO:0000256" key="13">
    <source>
        <dbReference type="SAM" id="MobiDB-lite"/>
    </source>
</evidence>
<dbReference type="EMBL" id="CP032698">
    <property type="protein sequence ID" value="AYG85323.1"/>
    <property type="molecule type" value="Genomic_DNA"/>
</dbReference>
<feature type="compositionally biased region" description="Low complexity" evidence="13">
    <location>
        <begin position="178"/>
        <end position="189"/>
    </location>
</feature>
<comment type="function">
    <text evidence="9">Catalyzes an early step in the biosynthesis of tetrapyrroles. Binds two molecules of 5-aminolevulinate per subunit, each at a distinct site, and catalyzes their condensation to form porphobilinogen.</text>
</comment>
<accession>A0A387HR18</accession>
<dbReference type="SUPFAM" id="SSF51569">
    <property type="entry name" value="Aldolase"/>
    <property type="match status" value="1"/>
</dbReference>
<evidence type="ECO:0000256" key="12">
    <source>
        <dbReference type="RuleBase" id="RU004161"/>
    </source>
</evidence>
<comment type="similarity">
    <text evidence="2 12">Belongs to the ALAD family.</text>
</comment>
<proteinExistence type="inferred from homology"/>
<evidence type="ECO:0000313" key="14">
    <source>
        <dbReference type="EMBL" id="AYG85323.1"/>
    </source>
</evidence>
<dbReference type="AlphaFoldDB" id="A0A387HR18"/>
<protein>
    <recommendedName>
        <fullName evidence="5">Delta-aminolevulinic acid dehydratase</fullName>
        <ecNumber evidence="4">4.2.1.24</ecNumber>
    </recommendedName>
    <alternativeName>
        <fullName evidence="10">Porphobilinogen synthase</fullName>
    </alternativeName>
</protein>
<dbReference type="Proteomes" id="UP000271554">
    <property type="component" value="Chromosome"/>
</dbReference>
<dbReference type="PRINTS" id="PR00144">
    <property type="entry name" value="DALDHYDRTASE"/>
</dbReference>
<evidence type="ECO:0000256" key="11">
    <source>
        <dbReference type="ARBA" id="ARBA00047651"/>
    </source>
</evidence>
<evidence type="ECO:0000313" key="15">
    <source>
        <dbReference type="Proteomes" id="UP000271554"/>
    </source>
</evidence>
<evidence type="ECO:0000256" key="9">
    <source>
        <dbReference type="ARBA" id="ARBA00025628"/>
    </source>
</evidence>
<feature type="compositionally biased region" description="Low complexity" evidence="13">
    <location>
        <begin position="228"/>
        <end position="261"/>
    </location>
</feature>
<dbReference type="Pfam" id="PF00490">
    <property type="entry name" value="ALAD"/>
    <property type="match status" value="1"/>
</dbReference>
<evidence type="ECO:0000256" key="4">
    <source>
        <dbReference type="ARBA" id="ARBA00012053"/>
    </source>
</evidence>
<dbReference type="PANTHER" id="PTHR11458">
    <property type="entry name" value="DELTA-AMINOLEVULINIC ACID DEHYDRATASE"/>
    <property type="match status" value="1"/>
</dbReference>
<dbReference type="EC" id="4.2.1.24" evidence="4"/>
<dbReference type="GO" id="GO:0005829">
    <property type="term" value="C:cytosol"/>
    <property type="evidence" value="ECO:0007669"/>
    <property type="project" value="TreeGrafter"/>
</dbReference>
<evidence type="ECO:0000256" key="1">
    <source>
        <dbReference type="ARBA" id="ARBA00004694"/>
    </source>
</evidence>
<evidence type="ECO:0000256" key="6">
    <source>
        <dbReference type="ARBA" id="ARBA00023133"/>
    </source>
</evidence>